<gene>
    <name evidence="1" type="ORF">KL86DES1_21065</name>
</gene>
<sequence length="97" mass="10902">MSVKHFYSGFAIPRPVCAGRAISRAVRAPWPSLGGKARMRPVMAEIAEREPQAFRGKSASKWVTYDPCVTRALARKAKIKDCPCRRRAAARLVWRAF</sequence>
<proteinExistence type="predicted"/>
<name>A0A212L739_9BACT</name>
<reference evidence="1" key="1">
    <citation type="submission" date="2016-08" db="EMBL/GenBank/DDBJ databases">
        <authorList>
            <person name="Seilhamer J.J."/>
        </authorList>
    </citation>
    <scope>NUCLEOTIDE SEQUENCE</scope>
    <source>
        <strain evidence="1">86-1</strain>
    </source>
</reference>
<dbReference type="EMBL" id="FMJC01000002">
    <property type="protein sequence ID" value="SCM73139.1"/>
    <property type="molecule type" value="Genomic_DNA"/>
</dbReference>
<evidence type="ECO:0000313" key="1">
    <source>
        <dbReference type="EMBL" id="SCM73139.1"/>
    </source>
</evidence>
<protein>
    <submittedName>
        <fullName evidence="1">Uncharacterized protein</fullName>
    </submittedName>
</protein>
<accession>A0A212L739</accession>
<dbReference type="AlphaFoldDB" id="A0A212L739"/>
<organism evidence="1">
    <name type="scientific">uncultured Desulfovibrio sp</name>
    <dbReference type="NCBI Taxonomy" id="167968"/>
    <lineage>
        <taxon>Bacteria</taxon>
        <taxon>Pseudomonadati</taxon>
        <taxon>Thermodesulfobacteriota</taxon>
        <taxon>Desulfovibrionia</taxon>
        <taxon>Desulfovibrionales</taxon>
        <taxon>Desulfovibrionaceae</taxon>
        <taxon>Desulfovibrio</taxon>
        <taxon>environmental samples</taxon>
    </lineage>
</organism>